<keyword evidence="2" id="KW-0175">Coiled coil</keyword>
<gene>
    <name evidence="4" type="ORF">JJ685_09835</name>
</gene>
<proteinExistence type="inferred from homology"/>
<dbReference type="Proteomes" id="UP000599109">
    <property type="component" value="Unassembled WGS sequence"/>
</dbReference>
<dbReference type="AlphaFoldDB" id="A0A936YYT6"/>
<dbReference type="PANTHER" id="PTHR30203">
    <property type="entry name" value="OUTER MEMBRANE CATION EFFLUX PROTEIN"/>
    <property type="match status" value="1"/>
</dbReference>
<dbReference type="GO" id="GO:0015562">
    <property type="term" value="F:efflux transmembrane transporter activity"/>
    <property type="evidence" value="ECO:0007669"/>
    <property type="project" value="InterPro"/>
</dbReference>
<accession>A0A936YYT6</accession>
<evidence type="ECO:0000256" key="2">
    <source>
        <dbReference type="SAM" id="Coils"/>
    </source>
</evidence>
<keyword evidence="3" id="KW-0732">Signal</keyword>
<sequence length="405" mass="42585">MRRLPLLLGLAAALLNPGAAPAQPTAPSLTLEQALELATARSPTVSAARRNVEAAEGAVRQAGTPRNPVLNATLEDFRQETRTTTATVDVPLELGGKRAARVTAAERARDVAQAEVAHAQAQVRGTVIGAYFQVLVAQERARIAGSSVELARRGADVAAKRVAAGKVSPVEETRAAVDLANAQLESVEADAELQAARQALATAMGDVEPRFAEVAAGAAAVPGRPALPQLLARLETAPALQAGRMEVERRRALLEVERTRARPDLTLSVGAKRDNELGRTQAVVGVSVPLPFIDRNEGAIYEASRLAERASDEAEATRLRLASEVQQASSRLAAARTTASTLQGTVLPAALHAYQTALTGFEAGKFSFIEVLDAQRSLLAARSRYLNSLAAAYQAAGSIDRILGE</sequence>
<evidence type="ECO:0000256" key="3">
    <source>
        <dbReference type="SAM" id="SignalP"/>
    </source>
</evidence>
<name>A0A936YYT6_9BURK</name>
<comment type="similarity">
    <text evidence="1">Belongs to the outer membrane factor (OMF) (TC 1.B.17) family.</text>
</comment>
<dbReference type="PANTHER" id="PTHR30203:SF24">
    <property type="entry name" value="BLR4935 PROTEIN"/>
    <property type="match status" value="1"/>
</dbReference>
<reference evidence="4 5" key="1">
    <citation type="journal article" date="2017" name="Int. J. Syst. Evol. Microbiol.">
        <title>Ramlibacter monticola sp. nov., isolated from forest soil.</title>
        <authorList>
            <person name="Chaudhary D.K."/>
            <person name="Kim J."/>
        </authorList>
    </citation>
    <scope>NUCLEOTIDE SEQUENCE [LARGE SCALE GENOMIC DNA]</scope>
    <source>
        <strain evidence="4 5">KACC 19175</strain>
    </source>
</reference>
<feature type="coiled-coil region" evidence="2">
    <location>
        <begin position="170"/>
        <end position="199"/>
    </location>
</feature>
<dbReference type="Gene3D" id="1.20.1600.10">
    <property type="entry name" value="Outer membrane efflux proteins (OEP)"/>
    <property type="match status" value="1"/>
</dbReference>
<feature type="signal peptide" evidence="3">
    <location>
        <begin position="1"/>
        <end position="22"/>
    </location>
</feature>
<feature type="chain" id="PRO_5037141033" evidence="3">
    <location>
        <begin position="23"/>
        <end position="405"/>
    </location>
</feature>
<evidence type="ECO:0000313" key="4">
    <source>
        <dbReference type="EMBL" id="MBL0391438.1"/>
    </source>
</evidence>
<dbReference type="SUPFAM" id="SSF56954">
    <property type="entry name" value="Outer membrane efflux proteins (OEP)"/>
    <property type="match status" value="1"/>
</dbReference>
<evidence type="ECO:0000256" key="1">
    <source>
        <dbReference type="ARBA" id="ARBA00007613"/>
    </source>
</evidence>
<organism evidence="4 5">
    <name type="scientific">Ramlibacter monticola</name>
    <dbReference type="NCBI Taxonomy" id="1926872"/>
    <lineage>
        <taxon>Bacteria</taxon>
        <taxon>Pseudomonadati</taxon>
        <taxon>Pseudomonadota</taxon>
        <taxon>Betaproteobacteria</taxon>
        <taxon>Burkholderiales</taxon>
        <taxon>Comamonadaceae</taxon>
        <taxon>Ramlibacter</taxon>
    </lineage>
</organism>
<dbReference type="InterPro" id="IPR003423">
    <property type="entry name" value="OMP_efflux"/>
</dbReference>
<evidence type="ECO:0000313" key="5">
    <source>
        <dbReference type="Proteomes" id="UP000599109"/>
    </source>
</evidence>
<dbReference type="InterPro" id="IPR010131">
    <property type="entry name" value="MdtP/NodT-like"/>
</dbReference>
<protein>
    <submittedName>
        <fullName evidence="4">TolC family protein</fullName>
    </submittedName>
</protein>
<keyword evidence="5" id="KW-1185">Reference proteome</keyword>
<dbReference type="RefSeq" id="WP_201674069.1">
    <property type="nucleotide sequence ID" value="NZ_JAEQNE010000002.1"/>
</dbReference>
<dbReference type="Pfam" id="PF02321">
    <property type="entry name" value="OEP"/>
    <property type="match status" value="2"/>
</dbReference>
<dbReference type="EMBL" id="JAEQNE010000002">
    <property type="protein sequence ID" value="MBL0391438.1"/>
    <property type="molecule type" value="Genomic_DNA"/>
</dbReference>
<comment type="caution">
    <text evidence="4">The sequence shown here is derived from an EMBL/GenBank/DDBJ whole genome shotgun (WGS) entry which is preliminary data.</text>
</comment>